<evidence type="ECO:0000313" key="1">
    <source>
        <dbReference type="EMBL" id="KYM80710.1"/>
    </source>
</evidence>
<reference evidence="1 2" key="1">
    <citation type="submission" date="2015-09" db="EMBL/GenBank/DDBJ databases">
        <title>Atta colombica WGS genome.</title>
        <authorList>
            <person name="Nygaard S."/>
            <person name="Hu H."/>
            <person name="Boomsma J."/>
            <person name="Zhang G."/>
        </authorList>
    </citation>
    <scope>NUCLEOTIDE SEQUENCE [LARGE SCALE GENOMIC DNA]</scope>
    <source>
        <strain evidence="1">Treedump-2</strain>
        <tissue evidence="1">Whole body</tissue>
    </source>
</reference>
<proteinExistence type="predicted"/>
<evidence type="ECO:0000313" key="2">
    <source>
        <dbReference type="Proteomes" id="UP000078540"/>
    </source>
</evidence>
<name>A0A195B911_9HYME</name>
<dbReference type="AlphaFoldDB" id="A0A195B911"/>
<sequence>MDHRQKKQLRARNPLICKAQKQVLHLQPVVFDHTVVLWVCLTQQWNLLFRELLNDSNIPADGTRMPYVHIGDSEFYDLILEFITFLERVAKNALSDKSWIWCTSRLIAAHRTINAYIAYIWTDFLQVMAQSIHLSQEKIDVDLRYSGTGNDVPEEVGPSIIWLVANHQSASLHHATFQNWTYLEE</sequence>
<dbReference type="EMBL" id="KQ976558">
    <property type="protein sequence ID" value="KYM80710.1"/>
    <property type="molecule type" value="Genomic_DNA"/>
</dbReference>
<gene>
    <name evidence="1" type="ORF">ALC53_08879</name>
</gene>
<keyword evidence="2" id="KW-1185">Reference proteome</keyword>
<accession>A0A195B911</accession>
<dbReference type="Proteomes" id="UP000078540">
    <property type="component" value="Unassembled WGS sequence"/>
</dbReference>
<protein>
    <submittedName>
        <fullName evidence="1">Uncharacterized protein</fullName>
    </submittedName>
</protein>
<organism evidence="1 2">
    <name type="scientific">Atta colombica</name>
    <dbReference type="NCBI Taxonomy" id="520822"/>
    <lineage>
        <taxon>Eukaryota</taxon>
        <taxon>Metazoa</taxon>
        <taxon>Ecdysozoa</taxon>
        <taxon>Arthropoda</taxon>
        <taxon>Hexapoda</taxon>
        <taxon>Insecta</taxon>
        <taxon>Pterygota</taxon>
        <taxon>Neoptera</taxon>
        <taxon>Endopterygota</taxon>
        <taxon>Hymenoptera</taxon>
        <taxon>Apocrita</taxon>
        <taxon>Aculeata</taxon>
        <taxon>Formicoidea</taxon>
        <taxon>Formicidae</taxon>
        <taxon>Myrmicinae</taxon>
        <taxon>Atta</taxon>
    </lineage>
</organism>